<keyword evidence="1" id="KW-1003">Cell membrane</keyword>
<keyword evidence="4" id="KW-0564">Palmitate</keyword>
<dbReference type="PANTHER" id="PTHR41164">
    <property type="entry name" value="CURLI PRODUCTION ASSEMBLY/TRANSPORT COMPONENT CSGG"/>
    <property type="match status" value="1"/>
</dbReference>
<dbReference type="PROSITE" id="PS51257">
    <property type="entry name" value="PROKAR_LIPOPROTEIN"/>
    <property type="match status" value="1"/>
</dbReference>
<dbReference type="InterPro" id="IPR005534">
    <property type="entry name" value="Curli_assmbl/transp-comp_CsgG"/>
</dbReference>
<evidence type="ECO:0000256" key="5">
    <source>
        <dbReference type="ARBA" id="ARBA00023288"/>
    </source>
</evidence>
<protein>
    <submittedName>
        <fullName evidence="6">Curli production assembly protein CsgG</fullName>
    </submittedName>
</protein>
<dbReference type="Proteomes" id="UP000218022">
    <property type="component" value="Unassembled WGS sequence"/>
</dbReference>
<keyword evidence="5" id="KW-0449">Lipoprotein</keyword>
<dbReference type="PANTHER" id="PTHR41164:SF1">
    <property type="entry name" value="CURLI PRODUCTION ASSEMBLY_TRANSPORT COMPONENT CSGG"/>
    <property type="match status" value="1"/>
</dbReference>
<evidence type="ECO:0000256" key="4">
    <source>
        <dbReference type="ARBA" id="ARBA00023139"/>
    </source>
</evidence>
<comment type="caution">
    <text evidence="6">The sequence shown here is derived from an EMBL/GenBank/DDBJ whole genome shotgun (WGS) entry which is preliminary data.</text>
</comment>
<keyword evidence="2" id="KW-0732">Signal</keyword>
<sequence length="235" mass="25148">MRRFSKEIPLKKLNSYSTLISATAIAITLSGCATEASRSLPVPVISSAQTPFAGKPTEIAVGKFDNRSSYMRGIFSDGIDRLGGQAKTILITSLQQSRRFNVLDRDNLDEIKQEAGFLKKAQAVKGANFVVTGDVTEFGRKEVGDQQLFGILGRGKEQVAYAKVSLNIVNTTTSEVVLSSQGAGEYSLSNREIIGFGGTAGYDSTLNGKVLDLAIQEAVNHLVEQVDAGALNTPK</sequence>
<dbReference type="EMBL" id="MTZV01000004">
    <property type="protein sequence ID" value="PCE25568.1"/>
    <property type="molecule type" value="Genomic_DNA"/>
</dbReference>
<reference evidence="6 7" key="1">
    <citation type="submission" date="2017-01" db="EMBL/GenBank/DDBJ databases">
        <title>Whole-Genome Shotgun Sequencing of Two beta-Proteobacterial Species in Search of the Bulgecin Biosynthetic Cluster.</title>
        <authorList>
            <person name="Horsman M.E."/>
            <person name="Marous D.R."/>
            <person name="Li R."/>
            <person name="Oliver R.A."/>
            <person name="Byun B."/>
            <person name="Emrich S.J."/>
            <person name="Boggess B."/>
            <person name="Townsend C.A."/>
            <person name="Mobashery S."/>
        </authorList>
    </citation>
    <scope>NUCLEOTIDE SEQUENCE [LARGE SCALE GENOMIC DNA]</scope>
    <source>
        <strain evidence="6 7">ATCC 31363</strain>
    </source>
</reference>
<organism evidence="6 7">
    <name type="scientific">Paraburkholderia acidicola</name>
    <dbReference type="NCBI Taxonomy" id="1912599"/>
    <lineage>
        <taxon>Bacteria</taxon>
        <taxon>Pseudomonadati</taxon>
        <taxon>Pseudomonadota</taxon>
        <taxon>Betaproteobacteria</taxon>
        <taxon>Burkholderiales</taxon>
        <taxon>Burkholderiaceae</taxon>
        <taxon>Paraburkholderia</taxon>
    </lineage>
</organism>
<evidence type="ECO:0000256" key="3">
    <source>
        <dbReference type="ARBA" id="ARBA00023136"/>
    </source>
</evidence>
<evidence type="ECO:0000256" key="2">
    <source>
        <dbReference type="ARBA" id="ARBA00022729"/>
    </source>
</evidence>
<proteinExistence type="predicted"/>
<dbReference type="Pfam" id="PF03783">
    <property type="entry name" value="CsgG"/>
    <property type="match status" value="1"/>
</dbReference>
<gene>
    <name evidence="6" type="ORF">BWP39_13655</name>
</gene>
<evidence type="ECO:0000256" key="1">
    <source>
        <dbReference type="ARBA" id="ARBA00022475"/>
    </source>
</evidence>
<name>A0A2A4EYV0_9BURK</name>
<dbReference type="Gene3D" id="3.40.50.10610">
    <property type="entry name" value="ABC-type transport auxiliary lipoprotein component"/>
    <property type="match status" value="1"/>
</dbReference>
<dbReference type="SUPFAM" id="SSF52964">
    <property type="entry name" value="TolB, N-terminal domain"/>
    <property type="match status" value="1"/>
</dbReference>
<keyword evidence="3" id="KW-0472">Membrane</keyword>
<dbReference type="AlphaFoldDB" id="A0A2A4EYV0"/>
<dbReference type="GO" id="GO:0030288">
    <property type="term" value="C:outer membrane-bounded periplasmic space"/>
    <property type="evidence" value="ECO:0007669"/>
    <property type="project" value="InterPro"/>
</dbReference>
<evidence type="ECO:0000313" key="6">
    <source>
        <dbReference type="EMBL" id="PCE25568.1"/>
    </source>
</evidence>
<evidence type="ECO:0000313" key="7">
    <source>
        <dbReference type="Proteomes" id="UP000218022"/>
    </source>
</evidence>
<accession>A0A2A4EYV0</accession>